<sequence length="697" mass="76466">MSRNNWNCLSLLDELQRHTYLCTRTIMSRHRHVRNLNVQDELEDHALSDGGEEDMTPEQQAQMESGMEQVRAVIGDEQVSGLSDATLRDVLWEYYFDIGRTIQWAIDEQERRRAVQERKEDSSDDNTLVSSPPGLGSTQHPQPWLQQSVVLDVNRPRIPLIYLAQQQLEQREREQQEQQEQARAQEEEEEVPQWRRTLSTILEEHTFPLSGSRSSTVTDYGQVIDRQKSSETVKGIIKPPNPTPAFAMYRLSQPNIPPSGSSGSSLLMPEIPDLASKTSLLPRSEVVTEAKPKQSKLSLRASLKASSVASQSESSRSEGTAVTYSVLRPAAQSLAPPSTIAPSFPDDASSIPVSSSASSHVRRAIQVALDQEVHDNETSQKQPASKSPPSHSQSRLASSLIPQSQRLSLTSPSPTLPLSQTSNLPSRSQPASATQSASPHPQSTITPVPRQDAPQPKKDEGPVVSSSKGPQQKSKLALLAQTKMDPRKMPRLPKTTTEYLTPIANGSTVTTAITTHYQSLFSLTDPNQSSVLPKLDLVPVSEVPVNPSSSQKRSTKLAMKIKKGHGGHKHDPLPLDSEEIQVVISPMFDPKAAPDGRALPSQFASLLINDNDNEQESDKTRSPAQSKSAMSEPSTRRSRKVRQSPATLPSFTVQPNSAFDGPSPDDIVHDKRRGTSLGQPKSQVSTSSRAPTVPQKP</sequence>
<feature type="region of interest" description="Disordered" evidence="5">
    <location>
        <begin position="285"/>
        <end position="319"/>
    </location>
</feature>
<protein>
    <recommendedName>
        <fullName evidence="6">HBS1-like protein N-terminal domain-containing protein</fullName>
    </recommendedName>
</protein>
<feature type="region of interest" description="Disordered" evidence="5">
    <location>
        <begin position="335"/>
        <end position="357"/>
    </location>
</feature>
<dbReference type="InterPro" id="IPR015033">
    <property type="entry name" value="HBS1-like_N"/>
</dbReference>
<feature type="compositionally biased region" description="Polar residues" evidence="5">
    <location>
        <begin position="464"/>
        <end position="474"/>
    </location>
</feature>
<evidence type="ECO:0000256" key="3">
    <source>
        <dbReference type="ARBA" id="ARBA00022801"/>
    </source>
</evidence>
<comment type="subcellular location">
    <subcellularLocation>
        <location evidence="1">Cytoplasm</location>
    </subcellularLocation>
</comment>
<evidence type="ECO:0000256" key="1">
    <source>
        <dbReference type="ARBA" id="ARBA00004496"/>
    </source>
</evidence>
<evidence type="ECO:0000313" key="8">
    <source>
        <dbReference type="Proteomes" id="UP000054549"/>
    </source>
</evidence>
<name>A0A0C2XFL5_AMAMK</name>
<dbReference type="AlphaFoldDB" id="A0A0C2XFL5"/>
<dbReference type="GO" id="GO:0005737">
    <property type="term" value="C:cytoplasm"/>
    <property type="evidence" value="ECO:0007669"/>
    <property type="project" value="UniProtKB-SubCell"/>
</dbReference>
<dbReference type="STRING" id="946122.A0A0C2XFL5"/>
<feature type="compositionally biased region" description="Low complexity" evidence="5">
    <location>
        <begin position="402"/>
        <end position="443"/>
    </location>
</feature>
<dbReference type="OrthoDB" id="342024at2759"/>
<feature type="compositionally biased region" description="Low complexity" evidence="5">
    <location>
        <begin position="295"/>
        <end position="314"/>
    </location>
</feature>
<feature type="compositionally biased region" description="Polar residues" evidence="5">
    <location>
        <begin position="622"/>
        <end position="633"/>
    </location>
</feature>
<keyword evidence="4" id="KW-0648">Protein biosynthesis</keyword>
<dbReference type="GO" id="GO:0016787">
    <property type="term" value="F:hydrolase activity"/>
    <property type="evidence" value="ECO:0007669"/>
    <property type="project" value="UniProtKB-KW"/>
</dbReference>
<dbReference type="EMBL" id="KN818229">
    <property type="protein sequence ID" value="KIL68231.1"/>
    <property type="molecule type" value="Genomic_DNA"/>
</dbReference>
<feature type="compositionally biased region" description="Low complexity" evidence="5">
    <location>
        <begin position="345"/>
        <end position="357"/>
    </location>
</feature>
<keyword evidence="3" id="KW-0378">Hydrolase</keyword>
<evidence type="ECO:0000259" key="6">
    <source>
        <dbReference type="Pfam" id="PF08938"/>
    </source>
</evidence>
<accession>A0A0C2XFL5</accession>
<keyword evidence="8" id="KW-1185">Reference proteome</keyword>
<evidence type="ECO:0000256" key="2">
    <source>
        <dbReference type="ARBA" id="ARBA00022490"/>
    </source>
</evidence>
<keyword evidence="2" id="KW-0963">Cytoplasm</keyword>
<feature type="region of interest" description="Disordered" evidence="5">
    <location>
        <begin position="172"/>
        <end position="192"/>
    </location>
</feature>
<feature type="region of interest" description="Disordered" evidence="5">
    <location>
        <begin position="373"/>
        <end position="474"/>
    </location>
</feature>
<feature type="compositionally biased region" description="Polar residues" evidence="5">
    <location>
        <begin position="676"/>
        <end position="690"/>
    </location>
</feature>
<feature type="region of interest" description="Disordered" evidence="5">
    <location>
        <begin position="115"/>
        <end position="143"/>
    </location>
</feature>
<evidence type="ECO:0000256" key="4">
    <source>
        <dbReference type="ARBA" id="ARBA00022917"/>
    </source>
</evidence>
<evidence type="ECO:0000256" key="5">
    <source>
        <dbReference type="SAM" id="MobiDB-lite"/>
    </source>
</evidence>
<proteinExistence type="predicted"/>
<gene>
    <name evidence="7" type="ORF">M378DRAFT_943231</name>
</gene>
<organism evidence="7 8">
    <name type="scientific">Amanita muscaria (strain Koide BX008)</name>
    <dbReference type="NCBI Taxonomy" id="946122"/>
    <lineage>
        <taxon>Eukaryota</taxon>
        <taxon>Fungi</taxon>
        <taxon>Dikarya</taxon>
        <taxon>Basidiomycota</taxon>
        <taxon>Agaricomycotina</taxon>
        <taxon>Agaricomycetes</taxon>
        <taxon>Agaricomycetidae</taxon>
        <taxon>Agaricales</taxon>
        <taxon>Pluteineae</taxon>
        <taxon>Amanitaceae</taxon>
        <taxon>Amanita</taxon>
    </lineage>
</organism>
<feature type="domain" description="HBS1-like protein N-terminal" evidence="6">
    <location>
        <begin position="40"/>
        <end position="109"/>
    </location>
</feature>
<dbReference type="GO" id="GO:0006412">
    <property type="term" value="P:translation"/>
    <property type="evidence" value="ECO:0007669"/>
    <property type="project" value="UniProtKB-KW"/>
</dbReference>
<feature type="compositionally biased region" description="Low complexity" evidence="5">
    <location>
        <begin position="379"/>
        <end position="394"/>
    </location>
</feature>
<dbReference type="InParanoid" id="A0A0C2XFL5"/>
<feature type="compositionally biased region" description="Polar residues" evidence="5">
    <location>
        <begin position="125"/>
        <end position="143"/>
    </location>
</feature>
<reference evidence="7 8" key="1">
    <citation type="submission" date="2014-04" db="EMBL/GenBank/DDBJ databases">
        <title>Evolutionary Origins and Diversification of the Mycorrhizal Mutualists.</title>
        <authorList>
            <consortium name="DOE Joint Genome Institute"/>
            <consortium name="Mycorrhizal Genomics Consortium"/>
            <person name="Kohler A."/>
            <person name="Kuo A."/>
            <person name="Nagy L.G."/>
            <person name="Floudas D."/>
            <person name="Copeland A."/>
            <person name="Barry K.W."/>
            <person name="Cichocki N."/>
            <person name="Veneault-Fourrey C."/>
            <person name="LaButti K."/>
            <person name="Lindquist E.A."/>
            <person name="Lipzen A."/>
            <person name="Lundell T."/>
            <person name="Morin E."/>
            <person name="Murat C."/>
            <person name="Riley R."/>
            <person name="Ohm R."/>
            <person name="Sun H."/>
            <person name="Tunlid A."/>
            <person name="Henrissat B."/>
            <person name="Grigoriev I.V."/>
            <person name="Hibbett D.S."/>
            <person name="Martin F."/>
        </authorList>
    </citation>
    <scope>NUCLEOTIDE SEQUENCE [LARGE SCALE GENOMIC DNA]</scope>
    <source>
        <strain evidence="7 8">Koide BX008</strain>
    </source>
</reference>
<dbReference type="HOGENOM" id="CLU_021533_0_0_1"/>
<feature type="compositionally biased region" description="Polar residues" evidence="5">
    <location>
        <begin position="644"/>
        <end position="657"/>
    </location>
</feature>
<dbReference type="Proteomes" id="UP000054549">
    <property type="component" value="Unassembled WGS sequence"/>
</dbReference>
<dbReference type="Pfam" id="PF08938">
    <property type="entry name" value="HBS1_N"/>
    <property type="match status" value="1"/>
</dbReference>
<evidence type="ECO:0000313" key="7">
    <source>
        <dbReference type="EMBL" id="KIL68231.1"/>
    </source>
</evidence>
<feature type="region of interest" description="Disordered" evidence="5">
    <location>
        <begin position="610"/>
        <end position="697"/>
    </location>
</feature>